<feature type="region of interest" description="Disordered" evidence="4">
    <location>
        <begin position="1"/>
        <end position="45"/>
    </location>
</feature>
<dbReference type="Proteomes" id="UP001163823">
    <property type="component" value="Chromosome 4"/>
</dbReference>
<evidence type="ECO:0000256" key="3">
    <source>
        <dbReference type="ARBA" id="ARBA00022833"/>
    </source>
</evidence>
<evidence type="ECO:0000256" key="4">
    <source>
        <dbReference type="SAM" id="MobiDB-lite"/>
    </source>
</evidence>
<protein>
    <submittedName>
        <fullName evidence="6">CW-type zinc-finger protein</fullName>
    </submittedName>
</protein>
<feature type="compositionally biased region" description="Basic and acidic residues" evidence="4">
    <location>
        <begin position="1374"/>
        <end position="1394"/>
    </location>
</feature>
<feature type="region of interest" description="Disordered" evidence="4">
    <location>
        <begin position="951"/>
        <end position="983"/>
    </location>
</feature>
<keyword evidence="1" id="KW-0479">Metal-binding</keyword>
<feature type="compositionally biased region" description="Acidic residues" evidence="4">
    <location>
        <begin position="25"/>
        <end position="35"/>
    </location>
</feature>
<feature type="region of interest" description="Disordered" evidence="4">
    <location>
        <begin position="1368"/>
        <end position="1492"/>
    </location>
</feature>
<name>A0AAD7Q121_QUISA</name>
<reference evidence="6" key="1">
    <citation type="journal article" date="2023" name="Science">
        <title>Elucidation of the pathway for biosynthesis of saponin adjuvants from the soapbark tree.</title>
        <authorList>
            <person name="Reed J."/>
            <person name="Orme A."/>
            <person name="El-Demerdash A."/>
            <person name="Owen C."/>
            <person name="Martin L.B.B."/>
            <person name="Misra R.C."/>
            <person name="Kikuchi S."/>
            <person name="Rejzek M."/>
            <person name="Martin A.C."/>
            <person name="Harkess A."/>
            <person name="Leebens-Mack J."/>
            <person name="Louveau T."/>
            <person name="Stephenson M.J."/>
            <person name="Osbourn A."/>
        </authorList>
    </citation>
    <scope>NUCLEOTIDE SEQUENCE</scope>
    <source>
        <strain evidence="6">S10</strain>
    </source>
</reference>
<dbReference type="EMBL" id="JARAOO010000004">
    <property type="protein sequence ID" value="KAJ7972919.1"/>
    <property type="molecule type" value="Genomic_DNA"/>
</dbReference>
<dbReference type="PANTHER" id="PTHR46524:SF7">
    <property type="entry name" value="CW-TYPE ZINC FINGER"/>
    <property type="match status" value="1"/>
</dbReference>
<feature type="region of interest" description="Disordered" evidence="4">
    <location>
        <begin position="998"/>
        <end position="1199"/>
    </location>
</feature>
<dbReference type="InterPro" id="IPR056406">
    <property type="entry name" value="THD_CWZF3/5/7"/>
</dbReference>
<evidence type="ECO:0000256" key="1">
    <source>
        <dbReference type="ARBA" id="ARBA00022723"/>
    </source>
</evidence>
<feature type="region of interest" description="Disordered" evidence="4">
    <location>
        <begin position="226"/>
        <end position="251"/>
    </location>
</feature>
<organism evidence="6 7">
    <name type="scientific">Quillaja saponaria</name>
    <name type="common">Soap bark tree</name>
    <dbReference type="NCBI Taxonomy" id="32244"/>
    <lineage>
        <taxon>Eukaryota</taxon>
        <taxon>Viridiplantae</taxon>
        <taxon>Streptophyta</taxon>
        <taxon>Embryophyta</taxon>
        <taxon>Tracheophyta</taxon>
        <taxon>Spermatophyta</taxon>
        <taxon>Magnoliopsida</taxon>
        <taxon>eudicotyledons</taxon>
        <taxon>Gunneridae</taxon>
        <taxon>Pentapetalae</taxon>
        <taxon>rosids</taxon>
        <taxon>fabids</taxon>
        <taxon>Fabales</taxon>
        <taxon>Quillajaceae</taxon>
        <taxon>Quillaja</taxon>
    </lineage>
</organism>
<feature type="compositionally biased region" description="Gly residues" evidence="4">
    <location>
        <begin position="15"/>
        <end position="24"/>
    </location>
</feature>
<feature type="domain" description="CW-type" evidence="5">
    <location>
        <begin position="671"/>
        <end position="724"/>
    </location>
</feature>
<proteinExistence type="predicted"/>
<dbReference type="InterPro" id="IPR011124">
    <property type="entry name" value="Znf_CW"/>
</dbReference>
<sequence length="1721" mass="189396">MITLGSRDARKGLDLGFGSGGGGGEMEETELEEGEACSYPNNEDYDSSIDPDVALSYIDEKLQNVLGHFQKDFEGGVSAENLGAKFGGYGSFLPTYQRSPAWPHPKTPPKVHNYNMTRSPHNILVEGGQGTTRVPSTAPESVGLQPSSTSSSWLPGAKAPSMNDSVNQEVCVPATHTEAFTSKYEFVNKKPTDMSDQKPLKVRIKVGADSLSTRKNAAIYSGLGLDVSPSSSLDDSPSESEGISGEPQDVPFESPTSILQIMTSFPVLLSPLPDDVIHLTEKETREQDSISVFVPKDDAESSGMLVHDSNFVKNERKVSGGKKMMMEKNNLEFRVGNNEDAHQEIRDQSKKGPNIDALTCEELVSETLKLPILSNSHTTVNDPIKGMGRPFDILREAKKGVVREKAFSDEAQKTQVEPTFMEEVRFVEKAKSGTGGKAQDKDTSFSDDPVCTVKDKQHEGEKTCETVMDESNVSKGRRVPNAEVTEAPKKSYQKATSCEQDNMTLPVVKEHSFPGRKKKLKGSHIHGTVAEEVQSESLKLGSSMVSKTKKSCDVDSYISKNDTGNVKVQKDHGKARDRYRDFFGELEEEGDRMESSEMPYEDNVKDSEVIEKSTSALNGELRERSSGKKLDKPSTSHLYPKTATNVAGCTGNGSVADADNGKGVPITMAPVMVEDKWVQCDKCQRWRLLPLGTNTDDWPEKWLCSMLYWLPKMNRCSVSEDETTKALIALYQAPAPESQINLQSITGSVITEGSLSTVQHPDQYLQNYSLHPMASGKKKLGKEASNSTYKDGSMQLSHSSKKNLQLSLKSRSLYDVNGSPLLSDPDVQQLKKSSDLAREKHKSKQKVLDIHSDRGDTKNLKVKNRRDPDQVCSGAAKKSKAEGVKFTDGDWTMDQGAAARNTSHRSSRSLPTTSAGKDWPKYKDHSSTKDSIYDAKDKLQLSVKNAKDKGRKSLDGFLDKDKTDVRDSGKKRPLKEYQVTQTNLGSLHSTGYLLHESRDSVKEEFSENEGRKEKKARLSKSDGKESSKSKGSGRTDKKSSHTKNQKPWQDVGSSLSQRSLDGNNCLKRDLESVQASVTATSSSSKVSGSHRTKASFQEVKGSPVESVSSSPMRISNPDKFTVSKRELIGKDDSHDARLYAIGSPRRCSDDEDDGGSDRSGTAKKDKSFAMTHHRSHESSMLDIEDRENDHISDTKPNAKFLPSPVMKTIHFTDHVVDNVGQNTICPSKPQVLDQCRSEERLDDSKSYANGSHPRKSAKGSSSRLKDKDRSFKSEYKVKNSSSLNQLQDRSPSFEAKHGDGKTKLQENLGVKSDGTENKNVGKKKDSEWKLSNESSKRERLSGEGYNCQDATAVLVGKHDSKSISQNLLLDCDDERSSKRESTDQGQKVFDREKPLPLPPAGGAQNETFGRCPRPASGSLKGNGVEEGDASKVDDTTKLLKRQIRKTDHQNGTQDVSSRNPTPNGHRSKDLDAPSPARRDSSSHAANNDLKEAKDLKHLADRLKHSGSTLESIGLYFEASLKFLRGASLLESINSENAQSKHIYSSTANLCEFCAREYEKLKDMAAAALAYKCMEVAYMRVIYSSHTNASRDRQELQKALQMIPPGESPSSSASDVDNVNNCTIVDKVALRKGVSSPHVAGMHIAPRNRPHFEQLLSFAQDINLAMEASRKSQIAFAAANASSVETKHTEGIRSIKRALDFSFQDVEGLLRLVRLAMEAINR</sequence>
<feature type="compositionally biased region" description="Basic and acidic residues" evidence="4">
    <location>
        <begin position="918"/>
        <end position="929"/>
    </location>
</feature>
<dbReference type="PANTHER" id="PTHR46524">
    <property type="entry name" value="CW-TYPE ZINC FINGER"/>
    <property type="match status" value="1"/>
</dbReference>
<feature type="compositionally biased region" description="Low complexity" evidence="4">
    <location>
        <begin position="226"/>
        <end position="247"/>
    </location>
</feature>
<feature type="region of interest" description="Disordered" evidence="4">
    <location>
        <begin position="1235"/>
        <end position="1346"/>
    </location>
</feature>
<keyword evidence="2 6" id="KW-0863">Zinc-finger</keyword>
<feature type="compositionally biased region" description="Basic and acidic residues" evidence="4">
    <location>
        <begin position="998"/>
        <end position="1012"/>
    </location>
</feature>
<feature type="compositionally biased region" description="Basic and acidic residues" evidence="4">
    <location>
        <begin position="1019"/>
        <end position="1039"/>
    </location>
</feature>
<evidence type="ECO:0000256" key="2">
    <source>
        <dbReference type="ARBA" id="ARBA00022771"/>
    </source>
</evidence>
<feature type="compositionally biased region" description="Basic and acidic residues" evidence="4">
    <location>
        <begin position="1121"/>
        <end position="1137"/>
    </location>
</feature>
<feature type="compositionally biased region" description="Basic and acidic residues" evidence="4">
    <location>
        <begin position="1322"/>
        <end position="1341"/>
    </location>
</feature>
<feature type="compositionally biased region" description="Basic and acidic residues" evidence="4">
    <location>
        <begin position="1428"/>
        <end position="1437"/>
    </location>
</feature>
<evidence type="ECO:0000259" key="5">
    <source>
        <dbReference type="PROSITE" id="PS51050"/>
    </source>
</evidence>
<feature type="region of interest" description="Disordered" evidence="4">
    <location>
        <begin position="776"/>
        <end position="802"/>
    </location>
</feature>
<feature type="compositionally biased region" description="Basic and acidic residues" evidence="4">
    <location>
        <begin position="1466"/>
        <end position="1481"/>
    </location>
</feature>
<keyword evidence="7" id="KW-1185">Reference proteome</keyword>
<keyword evidence="3" id="KW-0862">Zinc</keyword>
<dbReference type="GO" id="GO:0008270">
    <property type="term" value="F:zinc ion binding"/>
    <property type="evidence" value="ECO:0007669"/>
    <property type="project" value="UniProtKB-KW"/>
</dbReference>
<feature type="compositionally biased region" description="Basic and acidic residues" evidence="4">
    <location>
        <begin position="1235"/>
        <end position="1245"/>
    </location>
</feature>
<dbReference type="KEGG" id="qsa:O6P43_010734"/>
<feature type="compositionally biased region" description="Polar residues" evidence="4">
    <location>
        <begin position="131"/>
        <end position="153"/>
    </location>
</feature>
<feature type="region of interest" description="Disordered" evidence="4">
    <location>
        <begin position="129"/>
        <end position="161"/>
    </location>
</feature>
<feature type="region of interest" description="Disordered" evidence="4">
    <location>
        <begin position="818"/>
        <end position="879"/>
    </location>
</feature>
<feature type="compositionally biased region" description="Basic and acidic residues" evidence="4">
    <location>
        <begin position="1263"/>
        <end position="1277"/>
    </location>
</feature>
<gene>
    <name evidence="6" type="ORF">O6P43_010734</name>
</gene>
<feature type="compositionally biased region" description="Polar residues" evidence="4">
    <location>
        <begin position="1045"/>
        <end position="1062"/>
    </location>
</feature>
<dbReference type="Gene3D" id="3.30.40.100">
    <property type="match status" value="1"/>
</dbReference>
<comment type="caution">
    <text evidence="6">The sequence shown here is derived from an EMBL/GenBank/DDBJ whole genome shotgun (WGS) entry which is preliminary data.</text>
</comment>
<feature type="compositionally biased region" description="Basic and acidic residues" evidence="4">
    <location>
        <begin position="846"/>
        <end position="869"/>
    </location>
</feature>
<feature type="compositionally biased region" description="Basic and acidic residues" evidence="4">
    <location>
        <begin position="1294"/>
        <end position="1304"/>
    </location>
</feature>
<evidence type="ECO:0000313" key="6">
    <source>
        <dbReference type="EMBL" id="KAJ7972919.1"/>
    </source>
</evidence>
<feature type="region of interest" description="Disordered" evidence="4">
    <location>
        <begin position="898"/>
        <end position="929"/>
    </location>
</feature>
<feature type="compositionally biased region" description="Low complexity" evidence="4">
    <location>
        <begin position="1072"/>
        <end position="1087"/>
    </location>
</feature>
<evidence type="ECO:0000313" key="7">
    <source>
        <dbReference type="Proteomes" id="UP001163823"/>
    </source>
</evidence>
<feature type="compositionally biased region" description="Basic and acidic residues" evidence="4">
    <location>
        <begin position="951"/>
        <end position="970"/>
    </location>
</feature>
<dbReference type="InterPro" id="IPR055300">
    <property type="entry name" value="CWZF3/5/7"/>
</dbReference>
<dbReference type="Pfam" id="PF07496">
    <property type="entry name" value="zf-CW"/>
    <property type="match status" value="1"/>
</dbReference>
<dbReference type="PROSITE" id="PS51050">
    <property type="entry name" value="ZF_CW"/>
    <property type="match status" value="1"/>
</dbReference>
<feature type="compositionally biased region" description="Polar residues" evidence="4">
    <location>
        <begin position="1278"/>
        <end position="1290"/>
    </location>
</feature>
<feature type="compositionally biased region" description="Polar residues" evidence="4">
    <location>
        <begin position="1449"/>
        <end position="1464"/>
    </location>
</feature>
<dbReference type="Pfam" id="PF24756">
    <property type="entry name" value="THD_CWZF3-5-7"/>
    <property type="match status" value="1"/>
</dbReference>
<accession>A0AAD7Q121</accession>